<keyword evidence="1" id="KW-0812">Transmembrane</keyword>
<reference evidence="2" key="1">
    <citation type="journal article" date="2022" name="Microorganisms">
        <title>Two New Species of Filamentous Sulfur Bacteria of the Genus Thiothrix, Thiothrix winogradskyi sp. nov. and 'Candidatus Thiothrix sulfatifontis' sp. nov.</title>
        <authorList>
            <person name="Ravin N.V."/>
            <person name="Rossetti S."/>
            <person name="Beletsky A.V."/>
            <person name="Kadnikov V.V."/>
            <person name="Rudenko T.S."/>
            <person name="Smolyakov D.D."/>
            <person name="Moskvitina M.I."/>
            <person name="Gureeva M.V."/>
            <person name="Mardanov A.V."/>
            <person name="Grabovich M.Y."/>
        </authorList>
    </citation>
    <scope>NUCLEOTIDE SEQUENCE</scope>
    <source>
        <strain evidence="2">CT3</strain>
    </source>
</reference>
<gene>
    <name evidence="2" type="ORF">L2Y54_07795</name>
</gene>
<proteinExistence type="predicted"/>
<name>A0ABY3T284_9GAMM</name>
<evidence type="ECO:0000313" key="3">
    <source>
        <dbReference type="Proteomes" id="UP001054801"/>
    </source>
</evidence>
<dbReference type="Proteomes" id="UP001054801">
    <property type="component" value="Chromosome"/>
</dbReference>
<dbReference type="RefSeq" id="WP_236501262.1">
    <property type="nucleotide sequence ID" value="NZ_CP091244.1"/>
</dbReference>
<feature type="transmembrane region" description="Helical" evidence="1">
    <location>
        <begin position="6"/>
        <end position="23"/>
    </location>
</feature>
<keyword evidence="1" id="KW-1133">Transmembrane helix</keyword>
<accession>A0ABY3T284</accession>
<keyword evidence="1" id="KW-0472">Membrane</keyword>
<organism evidence="2 3">
    <name type="scientific">Thiothrix winogradskyi</name>
    <dbReference type="NCBI Taxonomy" id="96472"/>
    <lineage>
        <taxon>Bacteria</taxon>
        <taxon>Pseudomonadati</taxon>
        <taxon>Pseudomonadota</taxon>
        <taxon>Gammaproteobacteria</taxon>
        <taxon>Thiotrichales</taxon>
        <taxon>Thiotrichaceae</taxon>
        <taxon>Thiothrix</taxon>
    </lineage>
</organism>
<evidence type="ECO:0000256" key="1">
    <source>
        <dbReference type="SAM" id="Phobius"/>
    </source>
</evidence>
<feature type="transmembrane region" description="Helical" evidence="1">
    <location>
        <begin position="57"/>
        <end position="77"/>
    </location>
</feature>
<keyword evidence="3" id="KW-1185">Reference proteome</keyword>
<feature type="transmembrane region" description="Helical" evidence="1">
    <location>
        <begin position="30"/>
        <end position="51"/>
    </location>
</feature>
<protein>
    <submittedName>
        <fullName evidence="2">Uncharacterized protein</fullName>
    </submittedName>
</protein>
<evidence type="ECO:0000313" key="2">
    <source>
        <dbReference type="EMBL" id="UJS25937.1"/>
    </source>
</evidence>
<dbReference type="EMBL" id="CP091244">
    <property type="protein sequence ID" value="UJS25937.1"/>
    <property type="molecule type" value="Genomic_DNA"/>
</dbReference>
<sequence length="107" mass="11405">MGTRIPFILSGAIFAGIGLFWVLSTAIESFGIYQTLASIVLTLASIVLTLASIVLTLASIVLTLASIVLTLALAVFYRIGYSDGKHACYMNAKPGQSSTPQRQEPRI</sequence>